<dbReference type="RefSeq" id="WP_114352051.1">
    <property type="nucleotide sequence ID" value="NZ_QPJJ01000003.1"/>
</dbReference>
<evidence type="ECO:0000259" key="1">
    <source>
        <dbReference type="Pfam" id="PF12697"/>
    </source>
</evidence>
<comment type="caution">
    <text evidence="2">The sequence shown here is derived from an EMBL/GenBank/DDBJ whole genome shotgun (WGS) entry which is preliminary data.</text>
</comment>
<name>A0A368Y5C2_9BACI</name>
<feature type="domain" description="AB hydrolase-1" evidence="1">
    <location>
        <begin position="4"/>
        <end position="129"/>
    </location>
</feature>
<accession>A0A368Y5C2</accession>
<dbReference type="AlphaFoldDB" id="A0A368Y5C2"/>
<dbReference type="OrthoDB" id="9804993at2"/>
<evidence type="ECO:0000313" key="2">
    <source>
        <dbReference type="EMBL" id="RCW74949.1"/>
    </source>
</evidence>
<dbReference type="InterPro" id="IPR000073">
    <property type="entry name" value="AB_hydrolase_1"/>
</dbReference>
<organism evidence="2 3">
    <name type="scientific">Saliterribacillus persicus</name>
    <dbReference type="NCBI Taxonomy" id="930114"/>
    <lineage>
        <taxon>Bacteria</taxon>
        <taxon>Bacillati</taxon>
        <taxon>Bacillota</taxon>
        <taxon>Bacilli</taxon>
        <taxon>Bacillales</taxon>
        <taxon>Bacillaceae</taxon>
        <taxon>Saliterribacillus</taxon>
    </lineage>
</organism>
<dbReference type="Gene3D" id="3.40.50.1820">
    <property type="entry name" value="alpha/beta hydrolase"/>
    <property type="match status" value="1"/>
</dbReference>
<dbReference type="Pfam" id="PF12697">
    <property type="entry name" value="Abhydrolase_6"/>
    <property type="match status" value="1"/>
</dbReference>
<dbReference type="PANTHER" id="PTHR15394:SF3">
    <property type="entry name" value="SERINE HYDROLASE RBBP9"/>
    <property type="match status" value="1"/>
</dbReference>
<dbReference type="InterPro" id="IPR029058">
    <property type="entry name" value="AB_hydrolase_fold"/>
</dbReference>
<dbReference type="InterPro" id="IPR010662">
    <property type="entry name" value="RBBP9/YdeN"/>
</dbReference>
<proteinExistence type="predicted"/>
<evidence type="ECO:0000313" key="3">
    <source>
        <dbReference type="Proteomes" id="UP000252585"/>
    </source>
</evidence>
<dbReference type="SUPFAM" id="SSF53474">
    <property type="entry name" value="alpha/beta-Hydrolases"/>
    <property type="match status" value="1"/>
</dbReference>
<dbReference type="EMBL" id="QPJJ01000003">
    <property type="protein sequence ID" value="RCW74949.1"/>
    <property type="molecule type" value="Genomic_DNA"/>
</dbReference>
<sequence>MRNVLFVHSAGPQGSNQGSTGFVAHLRKELQEDFNVIAPDFPEPENPRFDEWKEQLKNSLDKLNGDIILIGHSLGGSVLVKYFSEEECRLPVRAIFSVAAPYWGKDDDWQKRDFQLSQDIDLTAKTWPVLYFYHAKMDPIVPFHHVNLYEASFPEATVRPLEGDSHLFEEGIPSLVKDIKAL</sequence>
<protein>
    <recommendedName>
        <fullName evidence="1">AB hydrolase-1 domain-containing protein</fullName>
    </recommendedName>
</protein>
<gene>
    <name evidence="2" type="ORF">DFR57_103246</name>
</gene>
<reference evidence="2 3" key="1">
    <citation type="submission" date="2018-07" db="EMBL/GenBank/DDBJ databases">
        <title>Genomic Encyclopedia of Type Strains, Phase IV (KMG-IV): sequencing the most valuable type-strain genomes for metagenomic binning, comparative biology and taxonomic classification.</title>
        <authorList>
            <person name="Goeker M."/>
        </authorList>
    </citation>
    <scope>NUCLEOTIDE SEQUENCE [LARGE SCALE GENOMIC DNA]</scope>
    <source>
        <strain evidence="2 3">DSM 27696</strain>
    </source>
</reference>
<dbReference type="PANTHER" id="PTHR15394">
    <property type="entry name" value="SERINE HYDROLASE RBBP9"/>
    <property type="match status" value="1"/>
</dbReference>
<dbReference type="Proteomes" id="UP000252585">
    <property type="component" value="Unassembled WGS sequence"/>
</dbReference>
<keyword evidence="3" id="KW-1185">Reference proteome</keyword>